<reference evidence="2" key="1">
    <citation type="journal article" date="2014" name="Int. J. Syst. Evol. Microbiol.">
        <title>Complete genome sequence of Corynebacterium casei LMG S-19264T (=DSM 44701T), isolated from a smear-ripened cheese.</title>
        <authorList>
            <consortium name="US DOE Joint Genome Institute (JGI-PGF)"/>
            <person name="Walter F."/>
            <person name="Albersmeier A."/>
            <person name="Kalinowski J."/>
            <person name="Ruckert C."/>
        </authorList>
    </citation>
    <scope>NUCLEOTIDE SEQUENCE</scope>
    <source>
        <strain evidence="2">CGMCC 1.12195</strain>
    </source>
</reference>
<dbReference type="Proteomes" id="UP000660862">
    <property type="component" value="Unassembled WGS sequence"/>
</dbReference>
<dbReference type="EMBL" id="BMER01000001">
    <property type="protein sequence ID" value="GGG81174.1"/>
    <property type="molecule type" value="Genomic_DNA"/>
</dbReference>
<feature type="domain" description="HEPN" evidence="1">
    <location>
        <begin position="126"/>
        <end position="257"/>
    </location>
</feature>
<keyword evidence="3" id="KW-1185">Reference proteome</keyword>
<dbReference type="AlphaFoldDB" id="A0A917HJH7"/>
<evidence type="ECO:0000313" key="3">
    <source>
        <dbReference type="Proteomes" id="UP000660862"/>
    </source>
</evidence>
<dbReference type="Pfam" id="PF05168">
    <property type="entry name" value="HEPN"/>
    <property type="match status" value="1"/>
</dbReference>
<accession>A0A917HJH7</accession>
<protein>
    <recommendedName>
        <fullName evidence="1">HEPN domain-containing protein</fullName>
    </recommendedName>
</protein>
<dbReference type="Gene3D" id="1.20.120.330">
    <property type="entry name" value="Nucleotidyltransferases domain 2"/>
    <property type="match status" value="2"/>
</dbReference>
<dbReference type="RefSeq" id="WP_188505006.1">
    <property type="nucleotide sequence ID" value="NZ_BMER01000001.1"/>
</dbReference>
<evidence type="ECO:0000313" key="2">
    <source>
        <dbReference type="EMBL" id="GGG81174.1"/>
    </source>
</evidence>
<dbReference type="PROSITE" id="PS50910">
    <property type="entry name" value="HEPN"/>
    <property type="match status" value="1"/>
</dbReference>
<gene>
    <name evidence="2" type="ORF">GCM10007415_12200</name>
</gene>
<organism evidence="2 3">
    <name type="scientific">Parapedobacter pyrenivorans</name>
    <dbReference type="NCBI Taxonomy" id="1305674"/>
    <lineage>
        <taxon>Bacteria</taxon>
        <taxon>Pseudomonadati</taxon>
        <taxon>Bacteroidota</taxon>
        <taxon>Sphingobacteriia</taxon>
        <taxon>Sphingobacteriales</taxon>
        <taxon>Sphingobacteriaceae</taxon>
        <taxon>Parapedobacter</taxon>
    </lineage>
</organism>
<evidence type="ECO:0000259" key="1">
    <source>
        <dbReference type="PROSITE" id="PS50910"/>
    </source>
</evidence>
<dbReference type="InterPro" id="IPR007842">
    <property type="entry name" value="HEPN_dom"/>
</dbReference>
<proteinExistence type="predicted"/>
<name>A0A917HJH7_9SPHI</name>
<comment type="caution">
    <text evidence="2">The sequence shown here is derived from an EMBL/GenBank/DDBJ whole genome shotgun (WGS) entry which is preliminary data.</text>
</comment>
<dbReference type="SUPFAM" id="SSF81593">
    <property type="entry name" value="Nucleotidyltransferase substrate binding subunit/domain"/>
    <property type="match status" value="1"/>
</dbReference>
<reference evidence="2" key="2">
    <citation type="submission" date="2020-09" db="EMBL/GenBank/DDBJ databases">
        <authorList>
            <person name="Sun Q."/>
            <person name="Zhou Y."/>
        </authorList>
    </citation>
    <scope>NUCLEOTIDE SEQUENCE</scope>
    <source>
        <strain evidence="2">CGMCC 1.12195</strain>
    </source>
</reference>
<sequence length="592" mass="66849">MHILQPILDKLATKIPVDRIFEFEYPFIDTTARRLLIVVGAKCQVAVKTLEPMAELCLAEAPEHSFDLIPYGELKTALNNGSLYYLLACREPHLRLLSGKKPLPILSRKQLESVRTKAQEHYEKGRVKQLDFLDGMHFYREKGNHAQALFMLHQAAELTFRGIENAVFKRDRPSHGLQEHLRLMGKYIPEFAELFPKGEPHYFRLLKLIDQSYTAVRYQRNFDVEPEELDQLYQKLIPLLEWCNRYYDQCMRALELLINKAVDPAPVEPVITPDDSPHAIKITLPEPLSAELAIEQAKAFNTILTGVAKREALDYLILLGHEISQTKKLIRYTSDQPASAKMGHCYVLGIGSGSTSKSHTIVHPLIRVTVLLCAAQHTKHALEKKNHFFIQALSKGTTLYVHEGLQPLSVPEPDWSLALEKSRAAWKYRKYKADTYLQCAQLARNQRKDIGAATMLVAQSLEQLCIGLIYAGIGYRVDQCNIPFLLQVCNLISPELAECFVTGRDADKDALKALANSLNAVRYKKEDAPTDTDLTTAIANYDRFRTHAAQVCESVFEYLDGLVASTSSNVVQEARPAEAAKTEIRSEETPGH</sequence>